<keyword evidence="2" id="KW-1185">Reference proteome</keyword>
<dbReference type="Proteomes" id="UP000054485">
    <property type="component" value="Unassembled WGS sequence"/>
</dbReference>
<evidence type="ECO:0000313" key="2">
    <source>
        <dbReference type="Proteomes" id="UP000054485"/>
    </source>
</evidence>
<reference evidence="2" key="2">
    <citation type="submission" date="2015-01" db="EMBL/GenBank/DDBJ databases">
        <title>Evolutionary Origins and Diversification of the Mycorrhizal Mutualists.</title>
        <authorList>
            <consortium name="DOE Joint Genome Institute"/>
            <consortium name="Mycorrhizal Genomics Consortium"/>
            <person name="Kohler A."/>
            <person name="Kuo A."/>
            <person name="Nagy L.G."/>
            <person name="Floudas D."/>
            <person name="Copeland A."/>
            <person name="Barry K.W."/>
            <person name="Cichocki N."/>
            <person name="Veneault-Fourrey C."/>
            <person name="LaButti K."/>
            <person name="Lindquist E.A."/>
            <person name="Lipzen A."/>
            <person name="Lundell T."/>
            <person name="Morin E."/>
            <person name="Murat C."/>
            <person name="Riley R."/>
            <person name="Ohm R."/>
            <person name="Sun H."/>
            <person name="Tunlid A."/>
            <person name="Henrissat B."/>
            <person name="Grigoriev I.V."/>
            <person name="Hibbett D.S."/>
            <person name="Martin F."/>
        </authorList>
    </citation>
    <scope>NUCLEOTIDE SEQUENCE [LARGE SCALE GENOMIC DNA]</scope>
    <source>
        <strain evidence="2">UH-Slu-Lm8-n1</strain>
    </source>
</reference>
<dbReference type="HOGENOM" id="CLU_2851242_0_0_1"/>
<protein>
    <submittedName>
        <fullName evidence="1">Uncharacterized protein</fullName>
    </submittedName>
</protein>
<dbReference type="EMBL" id="KN835512">
    <property type="protein sequence ID" value="KIK36634.1"/>
    <property type="molecule type" value="Genomic_DNA"/>
</dbReference>
<dbReference type="AlphaFoldDB" id="A0A0D0AEU8"/>
<dbReference type="OrthoDB" id="10583996at2759"/>
<sequence>MLGSSLLDQGNHHSSIDMLRSPFPSMFELDNHHLAWHAKKSQYVFLPQPLQLSSKRQNLQPAMEA</sequence>
<gene>
    <name evidence="1" type="ORF">CY34DRAFT_811158</name>
</gene>
<proteinExistence type="predicted"/>
<reference evidence="1 2" key="1">
    <citation type="submission" date="2014-04" db="EMBL/GenBank/DDBJ databases">
        <authorList>
            <consortium name="DOE Joint Genome Institute"/>
            <person name="Kuo A."/>
            <person name="Ruytinx J."/>
            <person name="Rineau F."/>
            <person name="Colpaert J."/>
            <person name="Kohler A."/>
            <person name="Nagy L.G."/>
            <person name="Floudas D."/>
            <person name="Copeland A."/>
            <person name="Barry K.W."/>
            <person name="Cichocki N."/>
            <person name="Veneault-Fourrey C."/>
            <person name="LaButti K."/>
            <person name="Lindquist E.A."/>
            <person name="Lipzen A."/>
            <person name="Lundell T."/>
            <person name="Morin E."/>
            <person name="Murat C."/>
            <person name="Sun H."/>
            <person name="Tunlid A."/>
            <person name="Henrissat B."/>
            <person name="Grigoriev I.V."/>
            <person name="Hibbett D.S."/>
            <person name="Martin F."/>
            <person name="Nordberg H.P."/>
            <person name="Cantor M.N."/>
            <person name="Hua S.X."/>
        </authorList>
    </citation>
    <scope>NUCLEOTIDE SEQUENCE [LARGE SCALE GENOMIC DNA]</scope>
    <source>
        <strain evidence="1 2">UH-Slu-Lm8-n1</strain>
    </source>
</reference>
<dbReference type="InParanoid" id="A0A0D0AEU8"/>
<organism evidence="1 2">
    <name type="scientific">Suillus luteus UH-Slu-Lm8-n1</name>
    <dbReference type="NCBI Taxonomy" id="930992"/>
    <lineage>
        <taxon>Eukaryota</taxon>
        <taxon>Fungi</taxon>
        <taxon>Dikarya</taxon>
        <taxon>Basidiomycota</taxon>
        <taxon>Agaricomycotina</taxon>
        <taxon>Agaricomycetes</taxon>
        <taxon>Agaricomycetidae</taxon>
        <taxon>Boletales</taxon>
        <taxon>Suillineae</taxon>
        <taxon>Suillaceae</taxon>
        <taxon>Suillus</taxon>
    </lineage>
</organism>
<evidence type="ECO:0000313" key="1">
    <source>
        <dbReference type="EMBL" id="KIK36634.1"/>
    </source>
</evidence>
<accession>A0A0D0AEU8</accession>
<name>A0A0D0AEU8_9AGAM</name>